<evidence type="ECO:0000256" key="1">
    <source>
        <dbReference type="ARBA" id="ARBA00008279"/>
    </source>
</evidence>
<feature type="binding site" evidence="8">
    <location>
        <begin position="119"/>
        <end position="122"/>
    </location>
    <ligand>
        <name>GTP</name>
        <dbReference type="ChEBI" id="CHEBI:37565"/>
        <label>1</label>
    </ligand>
</feature>
<feature type="binding site" evidence="8">
    <location>
        <begin position="11"/>
        <end position="18"/>
    </location>
    <ligand>
        <name>GTP</name>
        <dbReference type="ChEBI" id="CHEBI:37565"/>
        <label>1</label>
    </ligand>
</feature>
<dbReference type="InterPro" id="IPR015946">
    <property type="entry name" value="KH_dom-like_a/b"/>
</dbReference>
<keyword evidence="13" id="KW-1185">Reference proteome</keyword>
<comment type="caution">
    <text evidence="12">The sequence shown here is derived from an EMBL/GenBank/DDBJ whole genome shotgun (WGS) entry which is preliminary data.</text>
</comment>
<gene>
    <name evidence="8" type="primary">der</name>
    <name evidence="12" type="ORF">HNP68_000083</name>
</gene>
<evidence type="ECO:0000256" key="5">
    <source>
        <dbReference type="ARBA" id="ARBA00022741"/>
    </source>
</evidence>
<evidence type="ECO:0000256" key="6">
    <source>
        <dbReference type="ARBA" id="ARBA00023134"/>
    </source>
</evidence>
<sequence>MLSYKKVLIVGRPNVGKSALFNRILDTKRSITEGTYGVTRDLVEEVCKVGSFSFKLIDTGGFTILRDEISKIVVQKVLSSLEKVDLILLVLDVNEILPEDYQIIEKLRKYGSKVILVLNKVDTKDKEILAHEFHNLGFKRYFLVSAAHCRGITKLRDFLKLEVGKANFEGEEVDIKVGIIGKPNSGKSTLINYLSGNEISIVSDQPGTTRDFIKTKFTKNGKVFEIIDTAGIRRRARVNGIVEYYSVNRALKVIDMVDIVFLLIDVKEELTSQDKKIAHYAAKKGKGIIIVFSKWDLVGESKGYFEALKSRVKFFFPILNFAPIFRISVHKKIGLNSLFKEAFKLKNQLEFKTSTSDLNRMLNLWIKDYHLNISHKIKYITQISANPVKFILFANKVKNFPNSYYNYLVNNLRKIGYKNIPILVELREKIRDLK</sequence>
<dbReference type="Pfam" id="PF01926">
    <property type="entry name" value="MMR_HSR1"/>
    <property type="match status" value="2"/>
</dbReference>
<reference evidence="12 13" key="1">
    <citation type="submission" date="2020-08" db="EMBL/GenBank/DDBJ databases">
        <title>Genomic Encyclopedia of Type Strains, Phase IV (KMG-IV): sequencing the most valuable type-strain genomes for metagenomic binning, comparative biology and taxonomic classification.</title>
        <authorList>
            <person name="Goeker M."/>
        </authorList>
    </citation>
    <scope>NUCLEOTIDE SEQUENCE [LARGE SCALE GENOMIC DNA]</scope>
    <source>
        <strain evidence="12 13">DSM 24625</strain>
    </source>
</reference>
<evidence type="ECO:0000256" key="9">
    <source>
        <dbReference type="PROSITE-ProRule" id="PRU01049"/>
    </source>
</evidence>
<dbReference type="InterPro" id="IPR031166">
    <property type="entry name" value="G_ENGA"/>
</dbReference>
<dbReference type="Gene3D" id="3.30.300.20">
    <property type="match status" value="1"/>
</dbReference>
<dbReference type="NCBIfam" id="TIGR00231">
    <property type="entry name" value="small_GTP"/>
    <property type="match status" value="2"/>
</dbReference>
<evidence type="ECO:0000256" key="3">
    <source>
        <dbReference type="ARBA" id="ARBA00022517"/>
    </source>
</evidence>
<accession>A0ABR6P899</accession>
<dbReference type="InterPro" id="IPR032859">
    <property type="entry name" value="KH_dom-like"/>
</dbReference>
<name>A0ABR6P899_9SPIR</name>
<dbReference type="PRINTS" id="PR00326">
    <property type="entry name" value="GTP1OBG"/>
</dbReference>
<evidence type="ECO:0000313" key="13">
    <source>
        <dbReference type="Proteomes" id="UP000555838"/>
    </source>
</evidence>
<comment type="similarity">
    <text evidence="1 8 9 10">Belongs to the TRAFAC class TrmE-Era-EngA-EngB-Septin-like GTPase superfamily. EngA (Der) GTPase family.</text>
</comment>
<dbReference type="EMBL" id="JACHFG010000001">
    <property type="protein sequence ID" value="MBB6042499.1"/>
    <property type="molecule type" value="Genomic_DNA"/>
</dbReference>
<comment type="subunit">
    <text evidence="8">Associates with the 50S ribosomal subunit.</text>
</comment>
<keyword evidence="6 8" id="KW-0342">GTP-binding</keyword>
<dbReference type="RefSeq" id="WP_183219318.1">
    <property type="nucleotide sequence ID" value="NZ_CP123998.1"/>
</dbReference>
<dbReference type="PIRSF" id="PIRSF006485">
    <property type="entry name" value="GTP-binding_EngA"/>
    <property type="match status" value="1"/>
</dbReference>
<dbReference type="CDD" id="cd01894">
    <property type="entry name" value="EngA1"/>
    <property type="match status" value="1"/>
</dbReference>
<evidence type="ECO:0000313" key="12">
    <source>
        <dbReference type="EMBL" id="MBB6042499.1"/>
    </source>
</evidence>
<dbReference type="Pfam" id="PF14714">
    <property type="entry name" value="KH_dom-like"/>
    <property type="match status" value="1"/>
</dbReference>
<dbReference type="HAMAP" id="MF_00195">
    <property type="entry name" value="GTPase_Der"/>
    <property type="match status" value="1"/>
</dbReference>
<feature type="binding site" evidence="8">
    <location>
        <begin position="228"/>
        <end position="232"/>
    </location>
    <ligand>
        <name>GTP</name>
        <dbReference type="ChEBI" id="CHEBI:37565"/>
        <label>2</label>
    </ligand>
</feature>
<feature type="binding site" evidence="8">
    <location>
        <begin position="293"/>
        <end position="296"/>
    </location>
    <ligand>
        <name>GTP</name>
        <dbReference type="ChEBI" id="CHEBI:37565"/>
        <label>2</label>
    </ligand>
</feature>
<feature type="binding site" evidence="8">
    <location>
        <begin position="181"/>
        <end position="188"/>
    </location>
    <ligand>
        <name>GTP</name>
        <dbReference type="ChEBI" id="CHEBI:37565"/>
        <label>2</label>
    </ligand>
</feature>
<evidence type="ECO:0000256" key="10">
    <source>
        <dbReference type="RuleBase" id="RU004481"/>
    </source>
</evidence>
<feature type="domain" description="EngA-type G" evidence="11">
    <location>
        <begin position="175"/>
        <end position="350"/>
    </location>
</feature>
<protein>
    <recommendedName>
        <fullName evidence="2 8">GTPase Der</fullName>
    </recommendedName>
    <alternativeName>
        <fullName evidence="7 8">GTP-binding protein EngA</fullName>
    </alternativeName>
</protein>
<dbReference type="PANTHER" id="PTHR43834:SF6">
    <property type="entry name" value="GTPASE DER"/>
    <property type="match status" value="1"/>
</dbReference>
<proteinExistence type="inferred from homology"/>
<dbReference type="PROSITE" id="PS51712">
    <property type="entry name" value="G_ENGA"/>
    <property type="match status" value="1"/>
</dbReference>
<dbReference type="InterPro" id="IPR027417">
    <property type="entry name" value="P-loop_NTPase"/>
</dbReference>
<evidence type="ECO:0000256" key="2">
    <source>
        <dbReference type="ARBA" id="ARBA00020953"/>
    </source>
</evidence>
<dbReference type="InterPro" id="IPR005225">
    <property type="entry name" value="Small_GTP-bd"/>
</dbReference>
<dbReference type="NCBIfam" id="TIGR03594">
    <property type="entry name" value="GTPase_EngA"/>
    <property type="match status" value="1"/>
</dbReference>
<evidence type="ECO:0000259" key="11">
    <source>
        <dbReference type="PROSITE" id="PS51712"/>
    </source>
</evidence>
<dbReference type="PANTHER" id="PTHR43834">
    <property type="entry name" value="GTPASE DER"/>
    <property type="match status" value="1"/>
</dbReference>
<keyword evidence="5 8" id="KW-0547">Nucleotide-binding</keyword>
<comment type="function">
    <text evidence="8 10">GTPase that plays an essential role in the late steps of ribosome biogenesis.</text>
</comment>
<dbReference type="SUPFAM" id="SSF52540">
    <property type="entry name" value="P-loop containing nucleoside triphosphate hydrolases"/>
    <property type="match status" value="2"/>
</dbReference>
<dbReference type="InterPro" id="IPR016484">
    <property type="entry name" value="GTPase_Der"/>
</dbReference>
<feature type="binding site" evidence="8">
    <location>
        <begin position="58"/>
        <end position="62"/>
    </location>
    <ligand>
        <name>GTP</name>
        <dbReference type="ChEBI" id="CHEBI:37565"/>
        <label>1</label>
    </ligand>
</feature>
<evidence type="ECO:0000256" key="7">
    <source>
        <dbReference type="ARBA" id="ARBA00032345"/>
    </source>
</evidence>
<keyword evidence="4 10" id="KW-0677">Repeat</keyword>
<dbReference type="InterPro" id="IPR006073">
    <property type="entry name" value="GTP-bd"/>
</dbReference>
<dbReference type="Gene3D" id="3.40.50.300">
    <property type="entry name" value="P-loop containing nucleotide triphosphate hydrolases"/>
    <property type="match status" value="2"/>
</dbReference>
<evidence type="ECO:0000256" key="4">
    <source>
        <dbReference type="ARBA" id="ARBA00022737"/>
    </source>
</evidence>
<keyword evidence="3 8" id="KW-0690">Ribosome biogenesis</keyword>
<organism evidence="12 13">
    <name type="scientific">Borreliella yangtzensis</name>
    <dbReference type="NCBI Taxonomy" id="683292"/>
    <lineage>
        <taxon>Bacteria</taxon>
        <taxon>Pseudomonadati</taxon>
        <taxon>Spirochaetota</taxon>
        <taxon>Spirochaetia</taxon>
        <taxon>Spirochaetales</taxon>
        <taxon>Borreliaceae</taxon>
        <taxon>Borreliella</taxon>
    </lineage>
</organism>
<dbReference type="Proteomes" id="UP000555838">
    <property type="component" value="Unassembled WGS sequence"/>
</dbReference>
<dbReference type="CDD" id="cd01895">
    <property type="entry name" value="EngA2"/>
    <property type="match status" value="1"/>
</dbReference>
<evidence type="ECO:0000256" key="8">
    <source>
        <dbReference type="HAMAP-Rule" id="MF_00195"/>
    </source>
</evidence>